<keyword evidence="1" id="KW-0547">Nucleotide-binding</keyword>
<accession>A0ABW3LFY1</accession>
<keyword evidence="4" id="KW-0067">ATP-binding</keyword>
<dbReference type="SMART" id="SM00490">
    <property type="entry name" value="HELICc"/>
    <property type="match status" value="1"/>
</dbReference>
<keyword evidence="3 7" id="KW-0347">Helicase</keyword>
<evidence type="ECO:0000256" key="1">
    <source>
        <dbReference type="ARBA" id="ARBA00022741"/>
    </source>
</evidence>
<dbReference type="InterPro" id="IPR001650">
    <property type="entry name" value="Helicase_C-like"/>
</dbReference>
<evidence type="ECO:0000256" key="3">
    <source>
        <dbReference type="ARBA" id="ARBA00022806"/>
    </source>
</evidence>
<evidence type="ECO:0000313" key="8">
    <source>
        <dbReference type="Proteomes" id="UP001597040"/>
    </source>
</evidence>
<protein>
    <submittedName>
        <fullName evidence="7">DEAD/DEAH box helicase</fullName>
        <ecNumber evidence="7">3.6.4.-</ecNumber>
    </submittedName>
</protein>
<evidence type="ECO:0000259" key="5">
    <source>
        <dbReference type="PROSITE" id="PS51192"/>
    </source>
</evidence>
<dbReference type="Pfam" id="PF00176">
    <property type="entry name" value="SNF2-rel_dom"/>
    <property type="match status" value="1"/>
</dbReference>
<dbReference type="GO" id="GO:0016787">
    <property type="term" value="F:hydrolase activity"/>
    <property type="evidence" value="ECO:0007669"/>
    <property type="project" value="UniProtKB-KW"/>
</dbReference>
<dbReference type="InterPro" id="IPR014001">
    <property type="entry name" value="Helicase_ATP-bd"/>
</dbReference>
<dbReference type="PROSITE" id="PS51194">
    <property type="entry name" value="HELICASE_CTER"/>
    <property type="match status" value="1"/>
</dbReference>
<feature type="domain" description="Helicase ATP-binding" evidence="5">
    <location>
        <begin position="166"/>
        <end position="327"/>
    </location>
</feature>
<dbReference type="PANTHER" id="PTHR45766">
    <property type="entry name" value="DNA ANNEALING HELICASE AND ENDONUCLEASE ZRANB3 FAMILY MEMBER"/>
    <property type="match status" value="1"/>
</dbReference>
<dbReference type="InterPro" id="IPR000330">
    <property type="entry name" value="SNF2_N"/>
</dbReference>
<dbReference type="SMART" id="SM00487">
    <property type="entry name" value="DEXDc"/>
    <property type="match status" value="1"/>
</dbReference>
<dbReference type="RefSeq" id="WP_390359258.1">
    <property type="nucleotide sequence ID" value="NZ_JBHTKJ010000007.1"/>
</dbReference>
<keyword evidence="2 7" id="KW-0378">Hydrolase</keyword>
<name>A0ABW3LFY1_9BACI</name>
<keyword evidence="8" id="KW-1185">Reference proteome</keyword>
<proteinExistence type="predicted"/>
<dbReference type="InterPro" id="IPR038718">
    <property type="entry name" value="SNF2-like_sf"/>
</dbReference>
<dbReference type="Gene3D" id="3.40.50.10810">
    <property type="entry name" value="Tandem AAA-ATPase domain"/>
    <property type="match status" value="1"/>
</dbReference>
<dbReference type="InterPro" id="IPR049730">
    <property type="entry name" value="SNF2/RAD54-like_C"/>
</dbReference>
<dbReference type="Gene3D" id="3.40.50.300">
    <property type="entry name" value="P-loop containing nucleotide triphosphate hydrolases"/>
    <property type="match status" value="1"/>
</dbReference>
<dbReference type="InterPro" id="IPR027417">
    <property type="entry name" value="P-loop_NTPase"/>
</dbReference>
<feature type="domain" description="Helicase C-terminal" evidence="6">
    <location>
        <begin position="472"/>
        <end position="617"/>
    </location>
</feature>
<gene>
    <name evidence="7" type="ORF">ACFQ3N_02590</name>
</gene>
<evidence type="ECO:0000256" key="2">
    <source>
        <dbReference type="ARBA" id="ARBA00022801"/>
    </source>
</evidence>
<dbReference type="CDD" id="cd18793">
    <property type="entry name" value="SF2_C_SNF"/>
    <property type="match status" value="1"/>
</dbReference>
<dbReference type="Pfam" id="PF00271">
    <property type="entry name" value="Helicase_C"/>
    <property type="match status" value="1"/>
</dbReference>
<evidence type="ECO:0000256" key="4">
    <source>
        <dbReference type="ARBA" id="ARBA00022840"/>
    </source>
</evidence>
<dbReference type="PANTHER" id="PTHR45766:SF6">
    <property type="entry name" value="SWI_SNF-RELATED MATRIX-ASSOCIATED ACTIN-DEPENDENT REGULATOR OF CHROMATIN SUBFAMILY A-LIKE PROTEIN 1"/>
    <property type="match status" value="1"/>
</dbReference>
<dbReference type="InterPro" id="IPR057342">
    <property type="entry name" value="DEXDc_RapA"/>
</dbReference>
<dbReference type="EMBL" id="JBHTKJ010000007">
    <property type="protein sequence ID" value="MFD1037313.1"/>
    <property type="molecule type" value="Genomic_DNA"/>
</dbReference>
<evidence type="ECO:0000313" key="7">
    <source>
        <dbReference type="EMBL" id="MFD1037313.1"/>
    </source>
</evidence>
<dbReference type="CDD" id="cd18011">
    <property type="entry name" value="DEXDc_RapA"/>
    <property type="match status" value="1"/>
</dbReference>
<evidence type="ECO:0000259" key="6">
    <source>
        <dbReference type="PROSITE" id="PS51194"/>
    </source>
</evidence>
<dbReference type="Proteomes" id="UP001597040">
    <property type="component" value="Unassembled WGS sequence"/>
</dbReference>
<comment type="caution">
    <text evidence="7">The sequence shown here is derived from an EMBL/GenBank/DDBJ whole genome shotgun (WGS) entry which is preliminary data.</text>
</comment>
<dbReference type="PROSITE" id="PS51192">
    <property type="entry name" value="HELICASE_ATP_BIND_1"/>
    <property type="match status" value="1"/>
</dbReference>
<dbReference type="GO" id="GO:0004386">
    <property type="term" value="F:helicase activity"/>
    <property type="evidence" value="ECO:0007669"/>
    <property type="project" value="UniProtKB-KW"/>
</dbReference>
<reference evidence="8" key="1">
    <citation type="journal article" date="2019" name="Int. J. Syst. Evol. Microbiol.">
        <title>The Global Catalogue of Microorganisms (GCM) 10K type strain sequencing project: providing services to taxonomists for standard genome sequencing and annotation.</title>
        <authorList>
            <consortium name="The Broad Institute Genomics Platform"/>
            <consortium name="The Broad Institute Genome Sequencing Center for Infectious Disease"/>
            <person name="Wu L."/>
            <person name="Ma J."/>
        </authorList>
    </citation>
    <scope>NUCLEOTIDE SEQUENCE [LARGE SCALE GENOMIC DNA]</scope>
    <source>
        <strain evidence="8">CCUG 56754</strain>
    </source>
</reference>
<organism evidence="7 8">
    <name type="scientific">Virgibacillus byunsanensis</name>
    <dbReference type="NCBI Taxonomy" id="570945"/>
    <lineage>
        <taxon>Bacteria</taxon>
        <taxon>Bacillati</taxon>
        <taxon>Bacillota</taxon>
        <taxon>Bacilli</taxon>
        <taxon>Bacillales</taxon>
        <taxon>Bacillaceae</taxon>
        <taxon>Virgibacillus</taxon>
    </lineage>
</organism>
<dbReference type="SUPFAM" id="SSF52540">
    <property type="entry name" value="P-loop containing nucleoside triphosphate hydrolases"/>
    <property type="match status" value="2"/>
</dbReference>
<dbReference type="EC" id="3.6.4.-" evidence="7"/>
<sequence>MKRHLFKVDKELFELNAMEMDDSLIHFFREIDIVEKTFTMVNDQGLHRKFSIDWKEGLLLGRGIKGFFAPYSAEWLTIYYTEDHKIIITAQNQVALNNFEGEFHDQEQAQTVLDALTGFTNNSDKWFQLHQVAQQFQINPSDNELLCLPYVRELETFDYQIKSVKSVISRFKGRVMLSDEVGLGKTVEAGLAMLEYIMRGLARRILIVVPPSLVGQWENEMKRKFNQDFIRSDHPDFKKMGEDAWTHYPKVISSIDTAKQKKHREAIFTQQYDLIIVDEAHHLKNRTTQKWKFVNGINKKYIFLLTATPVQNHLEELYNLITLLKPGQLRTYSYFKKNFVESKDGIEAKNVERLKNLLADVMIRNKRSNVDVTFTKRTAHTRTVEISKREKALYENFSTFVRNKYKEQHPILNRFRLKNLQEQAGSTITALIPSLERLAANEKLSEYDQKTMKRFLNDAYEIILNKDEVHAKAEELVSILTEFNDKMIVFTKFASTQAYISNLLKESGFQVAEFHGRLRRREKEEQVTFFRDEADVLVSTEIGGEGRNLQFCHGMINFDLPWNPMAIEQRIGRIHRIGQENDISVYNLVAKDTIEYYILDLLDRKINMFELVVGEVDAILGDIEEKEDFSELIMKAWVDSETNEEVETELDQIGEELLKNKQKLAKQKQLDDAIF</sequence>